<feature type="transmembrane region" description="Helical" evidence="1">
    <location>
        <begin position="5"/>
        <end position="24"/>
    </location>
</feature>
<dbReference type="STRING" id="1797245.A2949_02435"/>
<sequence length="62" mass="7027">MNKSLFVRVATVIFTIVGLMHLYRAFNSLPFNAAGWVIPVEVSWVGGVAFLLLAYAGYRHWR</sequence>
<comment type="caution">
    <text evidence="2">The sequence shown here is derived from an EMBL/GenBank/DDBJ whole genome shotgun (WGS) entry which is preliminary data.</text>
</comment>
<feature type="transmembrane region" description="Helical" evidence="1">
    <location>
        <begin position="36"/>
        <end position="58"/>
    </location>
</feature>
<evidence type="ECO:0000313" key="2">
    <source>
        <dbReference type="EMBL" id="OGC86941.1"/>
    </source>
</evidence>
<evidence type="ECO:0000256" key="1">
    <source>
        <dbReference type="SAM" id="Phobius"/>
    </source>
</evidence>
<organism evidence="2 3">
    <name type="scientific">Candidatus Adlerbacteria bacterium RIFCSPLOWO2_01_FULL_54_21b</name>
    <dbReference type="NCBI Taxonomy" id="1797245"/>
    <lineage>
        <taxon>Bacteria</taxon>
        <taxon>Candidatus Adleribacteriota</taxon>
    </lineage>
</organism>
<dbReference type="Proteomes" id="UP000178585">
    <property type="component" value="Unassembled WGS sequence"/>
</dbReference>
<keyword evidence="1" id="KW-0472">Membrane</keyword>
<evidence type="ECO:0000313" key="3">
    <source>
        <dbReference type="Proteomes" id="UP000178585"/>
    </source>
</evidence>
<dbReference type="EMBL" id="MEWZ01000010">
    <property type="protein sequence ID" value="OGC86941.1"/>
    <property type="molecule type" value="Genomic_DNA"/>
</dbReference>
<keyword evidence="1" id="KW-1133">Transmembrane helix</keyword>
<gene>
    <name evidence="2" type="ORF">A2949_02435</name>
</gene>
<dbReference type="AlphaFoldDB" id="A0A1F4XZ79"/>
<accession>A0A1F4XZ79</accession>
<reference evidence="2 3" key="1">
    <citation type="journal article" date="2016" name="Nat. Commun.">
        <title>Thousands of microbial genomes shed light on interconnected biogeochemical processes in an aquifer system.</title>
        <authorList>
            <person name="Anantharaman K."/>
            <person name="Brown C.T."/>
            <person name="Hug L.A."/>
            <person name="Sharon I."/>
            <person name="Castelle C.J."/>
            <person name="Probst A.J."/>
            <person name="Thomas B.C."/>
            <person name="Singh A."/>
            <person name="Wilkins M.J."/>
            <person name="Karaoz U."/>
            <person name="Brodie E.L."/>
            <person name="Williams K.H."/>
            <person name="Hubbard S.S."/>
            <person name="Banfield J.F."/>
        </authorList>
    </citation>
    <scope>NUCLEOTIDE SEQUENCE [LARGE SCALE GENOMIC DNA]</scope>
</reference>
<name>A0A1F4XZ79_9BACT</name>
<proteinExistence type="predicted"/>
<protein>
    <submittedName>
        <fullName evidence="2">Uncharacterized protein</fullName>
    </submittedName>
</protein>
<keyword evidence="1" id="KW-0812">Transmembrane</keyword>